<gene>
    <name evidence="2" type="ORF">LJ656_34620</name>
</gene>
<dbReference type="InterPro" id="IPR036259">
    <property type="entry name" value="MFS_trans_sf"/>
</dbReference>
<organism evidence="2 3">
    <name type="scientific">Paraburkholderia sejongensis</name>
    <dbReference type="NCBI Taxonomy" id="2886946"/>
    <lineage>
        <taxon>Bacteria</taxon>
        <taxon>Pseudomonadati</taxon>
        <taxon>Pseudomonadota</taxon>
        <taxon>Betaproteobacteria</taxon>
        <taxon>Burkholderiales</taxon>
        <taxon>Burkholderiaceae</taxon>
        <taxon>Paraburkholderia</taxon>
    </lineage>
</organism>
<dbReference type="EMBL" id="JAJITD010000040">
    <property type="protein sequence ID" value="MCC8397673.1"/>
    <property type="molecule type" value="Genomic_DNA"/>
</dbReference>
<evidence type="ECO:0000313" key="3">
    <source>
        <dbReference type="Proteomes" id="UP001431019"/>
    </source>
</evidence>
<name>A0ABS8K6A1_9BURK</name>
<evidence type="ECO:0000256" key="1">
    <source>
        <dbReference type="SAM" id="Phobius"/>
    </source>
</evidence>
<feature type="transmembrane region" description="Helical" evidence="1">
    <location>
        <begin position="64"/>
        <end position="85"/>
    </location>
</feature>
<accession>A0ABS8K6A1</accession>
<sequence>MRMTKAAEVSQHAIKVRSQVRLGDLLTNPRIYMMLAVFCSVFTALNAVGFWIPSLLRQVGVHQISDIGCISDAISLYTAIGIRLIR</sequence>
<keyword evidence="1" id="KW-1133">Transmembrane helix</keyword>
<dbReference type="Proteomes" id="UP001431019">
    <property type="component" value="Unassembled WGS sequence"/>
</dbReference>
<keyword evidence="1" id="KW-0472">Membrane</keyword>
<dbReference type="SUPFAM" id="SSF103473">
    <property type="entry name" value="MFS general substrate transporter"/>
    <property type="match status" value="1"/>
</dbReference>
<keyword evidence="3" id="KW-1185">Reference proteome</keyword>
<evidence type="ECO:0000313" key="2">
    <source>
        <dbReference type="EMBL" id="MCC8397673.1"/>
    </source>
</evidence>
<reference evidence="2 3" key="1">
    <citation type="submission" date="2021-11" db="EMBL/GenBank/DDBJ databases">
        <authorList>
            <person name="Oh E.-T."/>
            <person name="Kim S.-B."/>
        </authorList>
    </citation>
    <scope>NUCLEOTIDE SEQUENCE [LARGE SCALE GENOMIC DNA]</scope>
    <source>
        <strain evidence="2 3">MMS20-SJTR3</strain>
    </source>
</reference>
<proteinExistence type="predicted"/>
<protein>
    <recommendedName>
        <fullName evidence="4">MFS transporter</fullName>
    </recommendedName>
</protein>
<evidence type="ECO:0008006" key="4">
    <source>
        <dbReference type="Google" id="ProtNLM"/>
    </source>
</evidence>
<feature type="transmembrane region" description="Helical" evidence="1">
    <location>
        <begin position="31"/>
        <end position="52"/>
    </location>
</feature>
<keyword evidence="1" id="KW-0812">Transmembrane</keyword>
<dbReference type="RefSeq" id="WP_230513924.1">
    <property type="nucleotide sequence ID" value="NZ_JAJITD010000040.1"/>
</dbReference>
<comment type="caution">
    <text evidence="2">The sequence shown here is derived from an EMBL/GenBank/DDBJ whole genome shotgun (WGS) entry which is preliminary data.</text>
</comment>